<evidence type="ECO:0000256" key="13">
    <source>
        <dbReference type="SAM" id="MobiDB-lite"/>
    </source>
</evidence>
<keyword evidence="2" id="KW-1003">Cell membrane</keyword>
<evidence type="ECO:0000256" key="8">
    <source>
        <dbReference type="ARBA" id="ARBA00022989"/>
    </source>
</evidence>
<feature type="region of interest" description="Disordered" evidence="13">
    <location>
        <begin position="1374"/>
        <end position="1393"/>
    </location>
</feature>
<gene>
    <name evidence="15" type="primary">Pcdh11x</name>
</gene>
<evidence type="ECO:0000256" key="9">
    <source>
        <dbReference type="ARBA" id="ARBA00023136"/>
    </source>
</evidence>
<dbReference type="PRINTS" id="PR00205">
    <property type="entry name" value="CADHERIN"/>
</dbReference>
<comment type="function">
    <text evidence="11">Potential calcium-dependent cell-adhesion protein.</text>
</comment>
<keyword evidence="4" id="KW-0732">Signal</keyword>
<dbReference type="Pfam" id="PF08266">
    <property type="entry name" value="Cadherin_2"/>
    <property type="match status" value="1"/>
</dbReference>
<keyword evidence="8" id="KW-1133">Transmembrane helix</keyword>
<protein>
    <submittedName>
        <fullName evidence="15">Protocadherin 11 X-linked</fullName>
    </submittedName>
</protein>
<dbReference type="InterPro" id="IPR013164">
    <property type="entry name" value="Cadherin_N"/>
</dbReference>
<evidence type="ECO:0000259" key="14">
    <source>
        <dbReference type="PROSITE" id="PS50268"/>
    </source>
</evidence>
<evidence type="ECO:0000256" key="2">
    <source>
        <dbReference type="ARBA" id="ARBA00022475"/>
    </source>
</evidence>
<keyword evidence="16" id="KW-1185">Reference proteome</keyword>
<evidence type="ECO:0000313" key="15">
    <source>
        <dbReference type="Ensembl" id="ENSRNOP00000099407.1"/>
    </source>
</evidence>
<dbReference type="SMART" id="SM00112">
    <property type="entry name" value="CA"/>
    <property type="match status" value="7"/>
</dbReference>
<evidence type="ECO:0000256" key="6">
    <source>
        <dbReference type="ARBA" id="ARBA00022837"/>
    </source>
</evidence>
<reference evidence="15" key="2">
    <citation type="submission" date="2025-08" db="UniProtKB">
        <authorList>
            <consortium name="Ensembl"/>
        </authorList>
    </citation>
    <scope>IDENTIFICATION</scope>
    <source>
        <strain evidence="15">Brown Norway</strain>
    </source>
</reference>
<dbReference type="InterPro" id="IPR020894">
    <property type="entry name" value="Cadherin_CS"/>
</dbReference>
<reference evidence="15" key="3">
    <citation type="submission" date="2025-09" db="UniProtKB">
        <authorList>
            <consortium name="Ensembl"/>
        </authorList>
    </citation>
    <scope>IDENTIFICATION</scope>
    <source>
        <strain evidence="15">Brown Norway</strain>
    </source>
</reference>
<comment type="subcellular location">
    <subcellularLocation>
        <location evidence="1">Cell membrane</location>
        <topology evidence="1">Single-pass type I membrane protein</topology>
    </subcellularLocation>
</comment>
<evidence type="ECO:0000256" key="4">
    <source>
        <dbReference type="ARBA" id="ARBA00022729"/>
    </source>
</evidence>
<evidence type="ECO:0000256" key="3">
    <source>
        <dbReference type="ARBA" id="ARBA00022692"/>
    </source>
</evidence>
<sequence length="1393" mass="152752">MAQTPGGSDPCRRASENCAHSRAPRVGGIGLPGMLPFLPALGPSECGNVYRGLTNSTFGIETGMDLLSGTYIFAVLLACVVFQSGAQEKNYTVREEMPENVLIGDLLKDLNLSLIPDKSLTTPMQFKLVYKTGDVPLIRIEEGTGEIFTTGARIDREKLCAGIVLDARCFYEVEVAVLPDEIFRLVKIRFLIEDINDNAPLFPTTVINISIPENSAINSRYSLPAAIDPDIGINGVQNYQLIKSQNVFGLDVVETPEGEKMPQLIVQKELDREEKDTYVMKVKVEDGGFPQRSSTAILQVSVADTNDNRPIFIEKEIEVSIPENAPIGSSVTQLHATDADIGENARIHFYFSNLVSNNAKRLFHLNTTTGLITVKEPLDREESPSHKLLVLATDGGSTPAKAMVLVNVTDINDNVPSIDIRYIVNPTNGTVLLSENAPLNTKIALITVTDKDSEHNGRVTCFTDHEVPFRLRPVFSNQFLLETAAFLDFESTREYAIKLLAADAGKPPLNQSSMLLIKVKDENDNAPVFTQSFISLSVPENNSPGAQLTKISATDADSGRNAEINYLLGFDAPPEFNLDRRTGILTAVKKLDREKQEKYYFTVLAQDNGIPPLMSNATVFVTVLDQNDNSPIFTHNEYNFYVPENLPKHGTVGLITVTDPDYGENSAVTLSVLDVNDQFTIDPQSGVIRPNISFDREKQESYTFYVKAEDGGRVSRSSTAKVTINVVDVNDNKPIFIDPPSNYSFEWVLPSTDPGTVIFKVLAIDNDTGMNAELRYSIVGGNTKGLFMIEQISGNITLKEKCMVSDIGLHRVIVKAKDLGQPDSLFNVVNVNLFVNESVPNTTLIYEMVRKSIDSPANQNSETTSASSPTTDYVKIMVAIVAGTITVVLVIFITAVVRCRQSPHLKASQKNKQNSEWVTPNPENRQMIMMKKKKKKKKKHPPKNLLLNFVSIEEAKPDDADNERNSVTLDLPIELEDQTMGKYNWGTTPTTFKPDSPDLARHYKSASPQPAFQIQPETPLNSKHHIIQELPLDNTFVGCDSISKCSSSSSDPYSVSECSYPVTTFKTPVSVHTRPPMKEVVRSHTPMKEATTVEIWTHPHPQRRSDGKKAGKSQRRVTFHLPEGSQESISDGGLGDHDPGSLPSTSHALPLGYPQEEYFDHAAPNNRTEGDGNSDPESTAEITVQPTVEEASDTCTQECLILGHSDSCWMPASLTNPTPSQIKTSAICHSPPRTHSSVRRCSPPVTQTVAICHSPPVTQAIALCHSPPPVQATVLRHSSPPAQASAVCYSPTLVQAVVIHRSPPLPQAATLRHTQAQPPMGLQQGWVQGAGADGTHPIDQGVQGSTRAQFYTMAERLHPDDDSIKVIPLTTFTSGKQARASRGDSPIMEEHPL</sequence>
<keyword evidence="3" id="KW-0812">Transmembrane</keyword>
<dbReference type="GeneTree" id="ENSGT00940000158335"/>
<dbReference type="RGD" id="1562864">
    <property type="gene designation" value="Pcdh11x"/>
</dbReference>
<feature type="region of interest" description="Disordered" evidence="13">
    <location>
        <begin position="1161"/>
        <end position="1180"/>
    </location>
</feature>
<feature type="region of interest" description="Disordered" evidence="13">
    <location>
        <begin position="1094"/>
        <end position="1151"/>
    </location>
</feature>
<dbReference type="Ensembl" id="ENSRNOT00000131535.1">
    <property type="protein sequence ID" value="ENSRNOP00000099407.1"/>
    <property type="gene ID" value="ENSRNOG00000069840.2"/>
</dbReference>
<keyword evidence="10" id="KW-0325">Glycoprotein</keyword>
<evidence type="ECO:0000256" key="10">
    <source>
        <dbReference type="ARBA" id="ARBA00023180"/>
    </source>
</evidence>
<proteinExistence type="predicted"/>
<feature type="domain" description="Cadherin" evidence="14">
    <location>
        <begin position="748"/>
        <end position="858"/>
    </location>
</feature>
<evidence type="ECO:0000256" key="7">
    <source>
        <dbReference type="ARBA" id="ARBA00022889"/>
    </source>
</evidence>
<evidence type="ECO:0000256" key="11">
    <source>
        <dbReference type="ARBA" id="ARBA00037723"/>
    </source>
</evidence>
<dbReference type="InterPro" id="IPR013585">
    <property type="entry name" value="Protocadherin"/>
</dbReference>
<reference evidence="15" key="1">
    <citation type="submission" date="2024-01" db="EMBL/GenBank/DDBJ databases">
        <title>GRCr8: a new rat reference genome assembly contstructed from accurate long reads and long range scaffolding.</title>
        <authorList>
            <person name="Doris P.A."/>
            <person name="Kalbfleisch T."/>
            <person name="Li K."/>
            <person name="Howe K."/>
            <person name="Wood J."/>
        </authorList>
    </citation>
    <scope>NUCLEOTIDE SEQUENCE [LARGE SCALE GENOMIC DNA]</scope>
    <source>
        <strain evidence="15">Brown Norway</strain>
    </source>
</reference>
<feature type="domain" description="Cadherin" evidence="14">
    <location>
        <begin position="313"/>
        <end position="418"/>
    </location>
</feature>
<feature type="domain" description="Cadherin" evidence="14">
    <location>
        <begin position="203"/>
        <end position="312"/>
    </location>
</feature>
<dbReference type="Proteomes" id="UP000002494">
    <property type="component" value="Chromosome X"/>
</dbReference>
<feature type="domain" description="Cadherin" evidence="14">
    <location>
        <begin position="634"/>
        <end position="736"/>
    </location>
</feature>
<dbReference type="Pfam" id="PF08374">
    <property type="entry name" value="Protocadherin"/>
    <property type="match status" value="1"/>
</dbReference>
<dbReference type="InterPro" id="IPR015919">
    <property type="entry name" value="Cadherin-like_sf"/>
</dbReference>
<dbReference type="CDD" id="cd11304">
    <property type="entry name" value="Cadherin_repeat"/>
    <property type="match status" value="6"/>
</dbReference>
<feature type="domain" description="Cadherin" evidence="14">
    <location>
        <begin position="116"/>
        <end position="202"/>
    </location>
</feature>
<keyword evidence="5" id="KW-0677">Repeat</keyword>
<keyword evidence="9" id="KW-0472">Membrane</keyword>
<feature type="domain" description="Cadherin" evidence="14">
    <location>
        <begin position="425"/>
        <end position="529"/>
    </location>
</feature>
<dbReference type="InterPro" id="IPR002126">
    <property type="entry name" value="Cadherin-like_dom"/>
</dbReference>
<dbReference type="PANTHER" id="PTHR24028">
    <property type="entry name" value="CADHERIN-87A"/>
    <property type="match status" value="1"/>
</dbReference>
<evidence type="ECO:0000256" key="12">
    <source>
        <dbReference type="PROSITE-ProRule" id="PRU00043"/>
    </source>
</evidence>
<evidence type="ECO:0000256" key="1">
    <source>
        <dbReference type="ARBA" id="ARBA00004251"/>
    </source>
</evidence>
<keyword evidence="6 12" id="KW-0106">Calcium</keyword>
<organism evidence="15 16">
    <name type="scientific">Rattus norvegicus</name>
    <name type="common">Rat</name>
    <dbReference type="NCBI Taxonomy" id="10116"/>
    <lineage>
        <taxon>Eukaryota</taxon>
        <taxon>Metazoa</taxon>
        <taxon>Chordata</taxon>
        <taxon>Craniata</taxon>
        <taxon>Vertebrata</taxon>
        <taxon>Euteleostomi</taxon>
        <taxon>Mammalia</taxon>
        <taxon>Eutheria</taxon>
        <taxon>Euarchontoglires</taxon>
        <taxon>Glires</taxon>
        <taxon>Rodentia</taxon>
        <taxon>Myomorpha</taxon>
        <taxon>Muroidea</taxon>
        <taxon>Muridae</taxon>
        <taxon>Murinae</taxon>
        <taxon>Rattus</taxon>
    </lineage>
</organism>
<feature type="domain" description="Cadherin" evidence="14">
    <location>
        <begin position="530"/>
        <end position="633"/>
    </location>
</feature>
<dbReference type="InterPro" id="IPR050174">
    <property type="entry name" value="Protocadherin/Cadherin-CA"/>
</dbReference>
<evidence type="ECO:0000313" key="16">
    <source>
        <dbReference type="Proteomes" id="UP000002494"/>
    </source>
</evidence>
<dbReference type="Gene3D" id="2.60.40.60">
    <property type="entry name" value="Cadherins"/>
    <property type="match status" value="7"/>
</dbReference>
<keyword evidence="7" id="KW-0130">Cell adhesion</keyword>
<evidence type="ECO:0000256" key="5">
    <source>
        <dbReference type="ARBA" id="ARBA00022737"/>
    </source>
</evidence>
<dbReference type="PROSITE" id="PS00232">
    <property type="entry name" value="CADHERIN_1"/>
    <property type="match status" value="4"/>
</dbReference>
<name>A0ABK0L546_RAT</name>
<dbReference type="PROSITE" id="PS50268">
    <property type="entry name" value="CADHERIN_2"/>
    <property type="match status" value="7"/>
</dbReference>
<dbReference type="PANTHER" id="PTHR24028:SF254">
    <property type="entry name" value="PROTOCADHERIN-11 X-LINKED-RELATED"/>
    <property type="match status" value="1"/>
</dbReference>
<accession>A0ABK0L546</accession>
<dbReference type="Pfam" id="PF00028">
    <property type="entry name" value="Cadherin"/>
    <property type="match status" value="6"/>
</dbReference>
<dbReference type="SUPFAM" id="SSF49313">
    <property type="entry name" value="Cadherin-like"/>
    <property type="match status" value="6"/>
</dbReference>